<evidence type="ECO:0000313" key="2">
    <source>
        <dbReference type="Proteomes" id="UP000187429"/>
    </source>
</evidence>
<evidence type="ECO:0000313" key="1">
    <source>
        <dbReference type="EMBL" id="OMJ09336.1"/>
    </source>
</evidence>
<dbReference type="EMBL" id="LSSM01007091">
    <property type="protein sequence ID" value="OMJ09336.1"/>
    <property type="molecule type" value="Genomic_DNA"/>
</dbReference>
<dbReference type="OrthoDB" id="3512845at2759"/>
<proteinExistence type="predicted"/>
<reference evidence="2" key="1">
    <citation type="submission" date="2017-01" db="EMBL/GenBank/DDBJ databases">
        <authorList>
            <person name="Wang Y."/>
            <person name="White M."/>
            <person name="Kvist S."/>
            <person name="Moncalvo J.-M."/>
        </authorList>
    </citation>
    <scope>NUCLEOTIDE SEQUENCE [LARGE SCALE GENOMIC DNA]</scope>
    <source>
        <strain evidence="2">ID-206-W2</strain>
    </source>
</reference>
<dbReference type="AlphaFoldDB" id="A0A1R1X3W5"/>
<dbReference type="GO" id="GO:0046404">
    <property type="term" value="F:ATP-dependent polydeoxyribonucleotide 5'-hydroxyl-kinase activity"/>
    <property type="evidence" value="ECO:0007669"/>
    <property type="project" value="TreeGrafter"/>
</dbReference>
<dbReference type="InterPro" id="IPR027417">
    <property type="entry name" value="P-loop_NTPase"/>
</dbReference>
<gene>
    <name evidence="1" type="ORF">AYI69_g10717</name>
</gene>
<sequence length="486" mass="55082">MVQLLVLSGLPCSGKTVFTSALTHFFKDWVRVSRDDNSPKSKCVQDAKEALLSGKNVVVDAVNYNEAERNIYVKMALSIYIPVDSLFFDSPCKICKTRVSKRTHHHTGITGSFGVEVVSRIDRVFIKPTTYEGFRFCISMSKFVSMHFDTIVEYDVYNKNCLDKILADIGYPPIPGSVSTICDNSAMNSVKNDSKIFSSSKHNIHQIKVEVDVTENNKPSCNNTDYSRFESFYKSTSIPEERQATKKPCGNRYDCSSTPGACRCIPKHTHSCEAADSGFGKFEETSSNYKDSMNFHHINQQQLHEKKTSNSQNNTSMHFKKFTSTSDKHNSDMGINERINKFSLDSSETKPLFRAFSCSCSNNDKYCANCQAHKNINSEFIKTSTNVRHNTDQYTNRNSGISRNIEQKSKFTFESQFKNNNDSTNWSHPPFTSHFHNNNNVSSGLGHTSFNVKFGIDNFKDKLTSNSPFTSSFNSDLDKKFKNFFD</sequence>
<dbReference type="GO" id="GO:0046403">
    <property type="term" value="F:polynucleotide 3'-phosphatase activity"/>
    <property type="evidence" value="ECO:0007669"/>
    <property type="project" value="TreeGrafter"/>
</dbReference>
<dbReference type="GO" id="GO:0003690">
    <property type="term" value="F:double-stranded DNA binding"/>
    <property type="evidence" value="ECO:0007669"/>
    <property type="project" value="TreeGrafter"/>
</dbReference>
<dbReference type="PANTHER" id="PTHR12083:SF9">
    <property type="entry name" value="BIFUNCTIONAL POLYNUCLEOTIDE PHOSPHATASE_KINASE"/>
    <property type="match status" value="1"/>
</dbReference>
<organism evidence="1 2">
    <name type="scientific">Smittium culicis</name>
    <dbReference type="NCBI Taxonomy" id="133412"/>
    <lineage>
        <taxon>Eukaryota</taxon>
        <taxon>Fungi</taxon>
        <taxon>Fungi incertae sedis</taxon>
        <taxon>Zoopagomycota</taxon>
        <taxon>Kickxellomycotina</taxon>
        <taxon>Harpellomycetes</taxon>
        <taxon>Harpellales</taxon>
        <taxon>Legeriomycetaceae</taxon>
        <taxon>Smittium</taxon>
    </lineage>
</organism>
<accession>A0A1R1X3W5</accession>
<dbReference type="Gene3D" id="3.40.50.300">
    <property type="entry name" value="P-loop containing nucleotide triphosphate hydrolases"/>
    <property type="match status" value="1"/>
</dbReference>
<keyword evidence="2" id="KW-1185">Reference proteome</keyword>
<dbReference type="Proteomes" id="UP000187429">
    <property type="component" value="Unassembled WGS sequence"/>
</dbReference>
<dbReference type="GO" id="GO:0006281">
    <property type="term" value="P:DNA repair"/>
    <property type="evidence" value="ECO:0007669"/>
    <property type="project" value="TreeGrafter"/>
</dbReference>
<dbReference type="SUPFAM" id="SSF52540">
    <property type="entry name" value="P-loop containing nucleoside triphosphate hydrolases"/>
    <property type="match status" value="1"/>
</dbReference>
<comment type="caution">
    <text evidence="1">The sequence shown here is derived from an EMBL/GenBank/DDBJ whole genome shotgun (WGS) entry which is preliminary data.</text>
</comment>
<name>A0A1R1X3W5_9FUNG</name>
<dbReference type="PANTHER" id="PTHR12083">
    <property type="entry name" value="BIFUNCTIONAL POLYNUCLEOTIDE PHOSPHATASE/KINASE"/>
    <property type="match status" value="1"/>
</dbReference>
<protein>
    <submittedName>
        <fullName evidence="1">Transcription factor</fullName>
    </submittedName>
</protein>
<dbReference type="Pfam" id="PF13671">
    <property type="entry name" value="AAA_33"/>
    <property type="match status" value="1"/>
</dbReference>